<protein>
    <submittedName>
        <fullName evidence="2">Uncharacterized protein</fullName>
    </submittedName>
</protein>
<keyword evidence="1" id="KW-0812">Transmembrane</keyword>
<dbReference type="EMBL" id="JAIPUX010003289">
    <property type="protein sequence ID" value="KAH0622975.1"/>
    <property type="molecule type" value="Genomic_DNA"/>
</dbReference>
<evidence type="ECO:0000313" key="3">
    <source>
        <dbReference type="Proteomes" id="UP000826234"/>
    </source>
</evidence>
<evidence type="ECO:0000256" key="1">
    <source>
        <dbReference type="SAM" id="Phobius"/>
    </source>
</evidence>
<reference evidence="2 3" key="1">
    <citation type="journal article" date="2022" name="Gigascience">
        <title>A chromosome-level genome assembly and annotation of the desert horned lizard, Phrynosoma platyrhinos, provides insight into chromosomal rearrangements among reptiles.</title>
        <authorList>
            <person name="Koochekian N."/>
            <person name="Ascanio A."/>
            <person name="Farleigh K."/>
            <person name="Card D.C."/>
            <person name="Schield D.R."/>
            <person name="Castoe T.A."/>
            <person name="Jezkova T."/>
        </authorList>
    </citation>
    <scope>NUCLEOTIDE SEQUENCE [LARGE SCALE GENOMIC DNA]</scope>
    <source>
        <strain evidence="2">NK-2021</strain>
    </source>
</reference>
<organism evidence="2 3">
    <name type="scientific">Phrynosoma platyrhinos</name>
    <name type="common">Desert horned lizard</name>
    <dbReference type="NCBI Taxonomy" id="52577"/>
    <lineage>
        <taxon>Eukaryota</taxon>
        <taxon>Metazoa</taxon>
        <taxon>Chordata</taxon>
        <taxon>Craniata</taxon>
        <taxon>Vertebrata</taxon>
        <taxon>Euteleostomi</taxon>
        <taxon>Lepidosauria</taxon>
        <taxon>Squamata</taxon>
        <taxon>Bifurcata</taxon>
        <taxon>Unidentata</taxon>
        <taxon>Episquamata</taxon>
        <taxon>Toxicofera</taxon>
        <taxon>Iguania</taxon>
        <taxon>Phrynosomatidae</taxon>
        <taxon>Phrynosomatinae</taxon>
        <taxon>Phrynosoma</taxon>
    </lineage>
</organism>
<feature type="transmembrane region" description="Helical" evidence="1">
    <location>
        <begin position="34"/>
        <end position="52"/>
    </location>
</feature>
<evidence type="ECO:0000313" key="2">
    <source>
        <dbReference type="EMBL" id="KAH0622975.1"/>
    </source>
</evidence>
<keyword evidence="1" id="KW-1133">Transmembrane helix</keyword>
<proteinExistence type="predicted"/>
<feature type="transmembrane region" description="Helical" evidence="1">
    <location>
        <begin position="9"/>
        <end position="28"/>
    </location>
</feature>
<keyword evidence="1" id="KW-0472">Membrane</keyword>
<comment type="caution">
    <text evidence="2">The sequence shown here is derived from an EMBL/GenBank/DDBJ whole genome shotgun (WGS) entry which is preliminary data.</text>
</comment>
<gene>
    <name evidence="2" type="ORF">JD844_025929</name>
</gene>
<name>A0ABQ7SZS2_PHRPL</name>
<dbReference type="Proteomes" id="UP000826234">
    <property type="component" value="Unassembled WGS sequence"/>
</dbReference>
<accession>A0ABQ7SZS2</accession>
<keyword evidence="3" id="KW-1185">Reference proteome</keyword>
<sequence length="90" mass="9557">MSNTRCQPLNVLLLPLALVILVVISGFLPQHETLLLYLLTCFITLAHIHYGVGVSSTSLGGASVGGQLWGDPSGSGTDRTVALLWCRLLP</sequence>